<evidence type="ECO:0000313" key="3">
    <source>
        <dbReference type="WBParaSite" id="PTRK_0000254200.1"/>
    </source>
</evidence>
<dbReference type="GO" id="GO:0016020">
    <property type="term" value="C:membrane"/>
    <property type="evidence" value="ECO:0007669"/>
    <property type="project" value="InterPro"/>
</dbReference>
<feature type="signal peptide" evidence="1">
    <location>
        <begin position="1"/>
        <end position="22"/>
    </location>
</feature>
<dbReference type="PANTHER" id="PTHR22900">
    <property type="entry name" value="PROTEIN CBG14245-RELATED"/>
    <property type="match status" value="1"/>
</dbReference>
<sequence>MHLIFFIFFILLSISNLLFLEGEKNEGLGRNETLTINETIIVNKTLKINVISCDLYDDKEPCIRMPANPVKGEYVIADDYKINTCIMGKTFSSMQLGIFCYLFDEKQFLSKYKTKKDKAGDRHICTKDNRYNQMKDVIKTFEEGNSTQYFSTWKNLLIVREPISRFVSGFVQLCVLNIGLPVNHPYCFGCGKNMQCFLTRLYQDIRNVVIGKKNVVYFIKYHFYPQTWQCQYNLYKDKYTIIHYDYDEKKKFYSKYLQELEENSVPKENISFIKKMLLTTKISHSTNDKIETKKYKRTVYKTPRLLTLISKIYYDDFMEFNFPLPVIKN</sequence>
<dbReference type="InterPro" id="IPR007669">
    <property type="entry name" value="Chst-1-like"/>
</dbReference>
<feature type="chain" id="PRO_5005891165" evidence="1">
    <location>
        <begin position="23"/>
        <end position="329"/>
    </location>
</feature>
<dbReference type="AlphaFoldDB" id="A0A0N4Z5Z9"/>
<dbReference type="GO" id="GO:1902884">
    <property type="term" value="P:positive regulation of response to oxidative stress"/>
    <property type="evidence" value="ECO:0007669"/>
    <property type="project" value="InterPro"/>
</dbReference>
<dbReference type="GO" id="GO:0050650">
    <property type="term" value="P:chondroitin sulfate proteoglycan biosynthetic process"/>
    <property type="evidence" value="ECO:0007669"/>
    <property type="project" value="InterPro"/>
</dbReference>
<name>A0A0N4Z5Z9_PARTI</name>
<dbReference type="InterPro" id="IPR005331">
    <property type="entry name" value="Sulfotransferase"/>
</dbReference>
<keyword evidence="2" id="KW-1185">Reference proteome</keyword>
<evidence type="ECO:0000313" key="2">
    <source>
        <dbReference type="Proteomes" id="UP000038045"/>
    </source>
</evidence>
<dbReference type="PANTHER" id="PTHR22900:SF8">
    <property type="entry name" value="PROTEIN CBG16438"/>
    <property type="match status" value="1"/>
</dbReference>
<dbReference type="Proteomes" id="UP000038045">
    <property type="component" value="Unplaced"/>
</dbReference>
<dbReference type="Pfam" id="PF03567">
    <property type="entry name" value="Sulfotransfer_2"/>
    <property type="match status" value="1"/>
</dbReference>
<proteinExistence type="predicted"/>
<evidence type="ECO:0000256" key="1">
    <source>
        <dbReference type="SAM" id="SignalP"/>
    </source>
</evidence>
<keyword evidence="1" id="KW-0732">Signal</keyword>
<reference evidence="3" key="1">
    <citation type="submission" date="2017-02" db="UniProtKB">
        <authorList>
            <consortium name="WormBaseParasite"/>
        </authorList>
    </citation>
    <scope>IDENTIFICATION</scope>
</reference>
<accession>A0A0N4Z5Z9</accession>
<protein>
    <submittedName>
        <fullName evidence="3">Sulfotransfer_1 domain-containing protein</fullName>
    </submittedName>
</protein>
<organism evidence="2 3">
    <name type="scientific">Parastrongyloides trichosuri</name>
    <name type="common">Possum-specific nematode worm</name>
    <dbReference type="NCBI Taxonomy" id="131310"/>
    <lineage>
        <taxon>Eukaryota</taxon>
        <taxon>Metazoa</taxon>
        <taxon>Ecdysozoa</taxon>
        <taxon>Nematoda</taxon>
        <taxon>Chromadorea</taxon>
        <taxon>Rhabditida</taxon>
        <taxon>Tylenchina</taxon>
        <taxon>Panagrolaimomorpha</taxon>
        <taxon>Strongyloidoidea</taxon>
        <taxon>Strongyloididae</taxon>
        <taxon>Parastrongyloides</taxon>
    </lineage>
</organism>
<dbReference type="WBParaSite" id="PTRK_0000254200.1">
    <property type="protein sequence ID" value="PTRK_0000254200.1"/>
    <property type="gene ID" value="PTRK_0000254200"/>
</dbReference>
<dbReference type="GO" id="GO:0047756">
    <property type="term" value="F:chondroitin 4-sulfotransferase activity"/>
    <property type="evidence" value="ECO:0007669"/>
    <property type="project" value="InterPro"/>
</dbReference>